<reference evidence="2 3" key="1">
    <citation type="submission" date="2018-04" db="EMBL/GenBank/DDBJ databases">
        <title>Altererythrobacter sp. HME9302 genome sequencing and assembly.</title>
        <authorList>
            <person name="Kang H."/>
            <person name="Kim H."/>
            <person name="Joh K."/>
        </authorList>
    </citation>
    <scope>NUCLEOTIDE SEQUENCE [LARGE SCALE GENOMIC DNA]</scope>
    <source>
        <strain evidence="2 3">HME9302</strain>
    </source>
</reference>
<name>A0A369Q9Z5_9SPHN</name>
<keyword evidence="1" id="KW-1133">Transmembrane helix</keyword>
<dbReference type="Proteomes" id="UP000253727">
    <property type="component" value="Unassembled WGS sequence"/>
</dbReference>
<accession>A0A369Q9Z5</accession>
<organism evidence="2 3">
    <name type="scientific">Alteripontixanthobacter maritimus</name>
    <dbReference type="NCBI Taxonomy" id="2161824"/>
    <lineage>
        <taxon>Bacteria</taxon>
        <taxon>Pseudomonadati</taxon>
        <taxon>Pseudomonadota</taxon>
        <taxon>Alphaproteobacteria</taxon>
        <taxon>Sphingomonadales</taxon>
        <taxon>Erythrobacteraceae</taxon>
        <taxon>Alteripontixanthobacter</taxon>
    </lineage>
</organism>
<feature type="transmembrane region" description="Helical" evidence="1">
    <location>
        <begin position="49"/>
        <end position="70"/>
    </location>
</feature>
<sequence>MNDLSTATAEMPSAEFTATELEAHETRAAAELRNARQHFATPGGFHDKVVRFLGAALPMGVGVVAALMVVTPLTPRGEVSFLLDRNKVAIIDERLRVDNATYRGSDTKGQPFSLMAGEAVQKSSAEGIVRMRELVARIILPEGPARLTAQGGSFDIDEDTVAAVGPVRLTAADGYSMVARGVSVDLADKRMVGSRGVEGAIPAGTFSADAIRADLNARTILLDGNARLRMVPGKLRMP</sequence>
<proteinExistence type="predicted"/>
<protein>
    <recommendedName>
        <fullName evidence="4">Lipopolysaccharide export system protein LptC</fullName>
    </recommendedName>
</protein>
<dbReference type="EMBL" id="QBKA01000002">
    <property type="protein sequence ID" value="RDC61292.1"/>
    <property type="molecule type" value="Genomic_DNA"/>
</dbReference>
<gene>
    <name evidence="2" type="ORF">HME9302_02513</name>
</gene>
<keyword evidence="1" id="KW-0812">Transmembrane</keyword>
<evidence type="ECO:0008006" key="4">
    <source>
        <dbReference type="Google" id="ProtNLM"/>
    </source>
</evidence>
<comment type="caution">
    <text evidence="2">The sequence shown here is derived from an EMBL/GenBank/DDBJ whole genome shotgun (WGS) entry which is preliminary data.</text>
</comment>
<keyword evidence="3" id="KW-1185">Reference proteome</keyword>
<evidence type="ECO:0000313" key="2">
    <source>
        <dbReference type="EMBL" id="RDC61292.1"/>
    </source>
</evidence>
<dbReference type="AlphaFoldDB" id="A0A369Q9Z5"/>
<keyword evidence="1" id="KW-0472">Membrane</keyword>
<evidence type="ECO:0000256" key="1">
    <source>
        <dbReference type="SAM" id="Phobius"/>
    </source>
</evidence>
<evidence type="ECO:0000313" key="3">
    <source>
        <dbReference type="Proteomes" id="UP000253727"/>
    </source>
</evidence>